<dbReference type="Pfam" id="PF17765">
    <property type="entry name" value="MLTR_LBD"/>
    <property type="match status" value="1"/>
</dbReference>
<evidence type="ECO:0000313" key="2">
    <source>
        <dbReference type="EMBL" id="TDQ42650.1"/>
    </source>
</evidence>
<dbReference type="CDD" id="cd00093">
    <property type="entry name" value="HTH_XRE"/>
    <property type="match status" value="1"/>
</dbReference>
<dbReference type="InterPro" id="IPR041413">
    <property type="entry name" value="MLTR_LBD"/>
</dbReference>
<dbReference type="Proteomes" id="UP000295632">
    <property type="component" value="Unassembled WGS sequence"/>
</dbReference>
<dbReference type="EMBL" id="SNYJ01000001">
    <property type="protein sequence ID" value="TDQ42650.1"/>
    <property type="molecule type" value="Genomic_DNA"/>
</dbReference>
<organism evidence="2 3">
    <name type="scientific">Aureibacillus halotolerans</name>
    <dbReference type="NCBI Taxonomy" id="1508390"/>
    <lineage>
        <taxon>Bacteria</taxon>
        <taxon>Bacillati</taxon>
        <taxon>Bacillota</taxon>
        <taxon>Bacilli</taxon>
        <taxon>Bacillales</taxon>
        <taxon>Bacillaceae</taxon>
        <taxon>Aureibacillus</taxon>
    </lineage>
</organism>
<dbReference type="InterPro" id="IPR010982">
    <property type="entry name" value="Lambda_DNA-bd_dom_sf"/>
</dbReference>
<keyword evidence="3" id="KW-1185">Reference proteome</keyword>
<dbReference type="InterPro" id="IPR001387">
    <property type="entry name" value="Cro/C1-type_HTH"/>
</dbReference>
<dbReference type="AlphaFoldDB" id="A0A4R6U7X9"/>
<comment type="caution">
    <text evidence="2">The sequence shown here is derived from an EMBL/GenBank/DDBJ whole genome shotgun (WGS) entry which is preliminary data.</text>
</comment>
<name>A0A4R6U7X9_9BACI</name>
<gene>
    <name evidence="2" type="ORF">EV213_10179</name>
</gene>
<sequence length="270" mass="31466">MISNTRKVMGSFLKSRRERLSPKDVNLPIPQGQRRTPGLRREEVALLAGVSVTYYTWLEQGRELTPSRSVIDSIARALQLSPDEEQHLIQLWDSHTSETPDQELAMSFSQMQKMIDQLEDPAHITNERTEILAWNKAAKEKLTDFSAIPIQERYFIELLMEDDVLRRRILNIEEFTSYSVAVFRTYYDKHRDDPWFDETVNHLIQSNTEFERLWKQYDVQGKKVNRLTLQMDDTNSLTTYDMHSLVNMPGNANVHICIYTPVSDQIVADG</sequence>
<dbReference type="PANTHER" id="PTHR35010">
    <property type="entry name" value="BLL4672 PROTEIN-RELATED"/>
    <property type="match status" value="1"/>
</dbReference>
<dbReference type="SUPFAM" id="SSF47413">
    <property type="entry name" value="lambda repressor-like DNA-binding domains"/>
    <property type="match status" value="1"/>
</dbReference>
<protein>
    <submittedName>
        <fullName evidence="2">Helix-turn-helix protein</fullName>
    </submittedName>
</protein>
<evidence type="ECO:0000313" key="3">
    <source>
        <dbReference type="Proteomes" id="UP000295632"/>
    </source>
</evidence>
<dbReference type="OrthoDB" id="5346389at2"/>
<dbReference type="SMART" id="SM00530">
    <property type="entry name" value="HTH_XRE"/>
    <property type="match status" value="1"/>
</dbReference>
<dbReference type="RefSeq" id="WP_133578494.1">
    <property type="nucleotide sequence ID" value="NZ_SNYJ01000001.1"/>
</dbReference>
<evidence type="ECO:0000259" key="1">
    <source>
        <dbReference type="PROSITE" id="PS50943"/>
    </source>
</evidence>
<feature type="domain" description="HTH cro/C1-type" evidence="1">
    <location>
        <begin position="38"/>
        <end position="86"/>
    </location>
</feature>
<reference evidence="2 3" key="1">
    <citation type="submission" date="2019-03" db="EMBL/GenBank/DDBJ databases">
        <title>Genomic Encyclopedia of Type Strains, Phase IV (KMG-IV): sequencing the most valuable type-strain genomes for metagenomic binning, comparative biology and taxonomic classification.</title>
        <authorList>
            <person name="Goeker M."/>
        </authorList>
    </citation>
    <scope>NUCLEOTIDE SEQUENCE [LARGE SCALE GENOMIC DNA]</scope>
    <source>
        <strain evidence="2 3">DSM 28697</strain>
    </source>
</reference>
<dbReference type="PROSITE" id="PS50943">
    <property type="entry name" value="HTH_CROC1"/>
    <property type="match status" value="1"/>
</dbReference>
<proteinExistence type="predicted"/>
<dbReference type="Gene3D" id="1.10.260.40">
    <property type="entry name" value="lambda repressor-like DNA-binding domains"/>
    <property type="match status" value="1"/>
</dbReference>
<dbReference type="GO" id="GO:0003677">
    <property type="term" value="F:DNA binding"/>
    <property type="evidence" value="ECO:0007669"/>
    <property type="project" value="InterPro"/>
</dbReference>
<dbReference type="Gene3D" id="3.30.450.180">
    <property type="match status" value="1"/>
</dbReference>
<dbReference type="Pfam" id="PF13560">
    <property type="entry name" value="HTH_31"/>
    <property type="match status" value="1"/>
</dbReference>
<accession>A0A4R6U7X9</accession>